<dbReference type="InterPro" id="IPR002314">
    <property type="entry name" value="aa-tRNA-synt_IIb"/>
</dbReference>
<feature type="binding site" evidence="9">
    <location>
        <position position="362"/>
    </location>
    <ligand>
        <name>Zn(2+)</name>
        <dbReference type="ChEBI" id="CHEBI:29105"/>
        <note>catalytic</note>
    </ligand>
</feature>
<dbReference type="Pfam" id="PF00587">
    <property type="entry name" value="tRNA-synt_2b"/>
    <property type="match status" value="1"/>
</dbReference>
<keyword evidence="3 9" id="KW-0820">tRNA-binding</keyword>
<dbReference type="PANTHER" id="PTHR11451">
    <property type="entry name" value="THREONINE-TRNA LIGASE"/>
    <property type="match status" value="1"/>
</dbReference>
<dbReference type="NCBIfam" id="TIGR00418">
    <property type="entry name" value="thrS"/>
    <property type="match status" value="1"/>
</dbReference>
<keyword evidence="9 12" id="KW-0436">Ligase</keyword>
<dbReference type="Pfam" id="PF07973">
    <property type="entry name" value="tRNA_SAD"/>
    <property type="match status" value="1"/>
</dbReference>
<evidence type="ECO:0000256" key="1">
    <source>
        <dbReference type="ARBA" id="ARBA00008226"/>
    </source>
</evidence>
<feature type="binding site" evidence="9">
    <location>
        <position position="413"/>
    </location>
    <ligand>
        <name>Zn(2+)</name>
        <dbReference type="ChEBI" id="CHEBI:29105"/>
        <note>catalytic</note>
    </ligand>
</feature>
<dbReference type="InterPro" id="IPR004095">
    <property type="entry name" value="TGS"/>
</dbReference>
<feature type="domain" description="TGS" evidence="11">
    <location>
        <begin position="1"/>
        <end position="64"/>
    </location>
</feature>
<dbReference type="GO" id="GO:0004829">
    <property type="term" value="F:threonine-tRNA ligase activity"/>
    <property type="evidence" value="ECO:0007669"/>
    <property type="project" value="UniProtKB-EC"/>
</dbReference>
<dbReference type="InterPro" id="IPR002320">
    <property type="entry name" value="Thr-tRNA-ligase_IIa"/>
</dbReference>
<evidence type="ECO:0000256" key="6">
    <source>
        <dbReference type="ARBA" id="ARBA00022884"/>
    </source>
</evidence>
<dbReference type="InterPro" id="IPR004154">
    <property type="entry name" value="Anticodon-bd"/>
</dbReference>
<comment type="cofactor">
    <cofactor evidence="9">
        <name>Zn(2+)</name>
        <dbReference type="ChEBI" id="CHEBI:29105"/>
    </cofactor>
    <text evidence="9">Binds 1 zinc ion per subunit.</text>
</comment>
<evidence type="ECO:0000256" key="9">
    <source>
        <dbReference type="HAMAP-Rule" id="MF_00184"/>
    </source>
</evidence>
<comment type="caution">
    <text evidence="12">The sequence shown here is derived from an EMBL/GenBank/DDBJ whole genome shotgun (WGS) entry which is preliminary data.</text>
</comment>
<dbReference type="CDD" id="cd00860">
    <property type="entry name" value="ThrRS_anticodon"/>
    <property type="match status" value="1"/>
</dbReference>
<keyword evidence="9" id="KW-0547">Nucleotide-binding</keyword>
<dbReference type="Proteomes" id="UP000699975">
    <property type="component" value="Unassembled WGS sequence"/>
</dbReference>
<dbReference type="Pfam" id="PF02824">
    <property type="entry name" value="TGS"/>
    <property type="match status" value="1"/>
</dbReference>
<keyword evidence="9" id="KW-0030">Aminoacyl-tRNA synthetase</keyword>
<dbReference type="InterPro" id="IPR012947">
    <property type="entry name" value="tRNA_SAD"/>
</dbReference>
<dbReference type="PROSITE" id="PS51880">
    <property type="entry name" value="TGS"/>
    <property type="match status" value="1"/>
</dbReference>
<accession>A0ABS6SK81</accession>
<evidence type="ECO:0000256" key="3">
    <source>
        <dbReference type="ARBA" id="ARBA00022555"/>
    </source>
</evidence>
<evidence type="ECO:0000259" key="11">
    <source>
        <dbReference type="PROSITE" id="PS51880"/>
    </source>
</evidence>
<dbReference type="EMBL" id="JAGSPB010000001">
    <property type="protein sequence ID" value="MBV7265409.1"/>
    <property type="molecule type" value="Genomic_DNA"/>
</dbReference>
<dbReference type="PANTHER" id="PTHR11451:SF44">
    <property type="entry name" value="THREONINE--TRNA LIGASE, CHLOROPLASTIC_MITOCHONDRIAL 2"/>
    <property type="match status" value="1"/>
</dbReference>
<evidence type="ECO:0000256" key="4">
    <source>
        <dbReference type="ARBA" id="ARBA00022723"/>
    </source>
</evidence>
<keyword evidence="7 9" id="KW-0648">Protein biosynthesis</keyword>
<evidence type="ECO:0000256" key="2">
    <source>
        <dbReference type="ARBA" id="ARBA00022490"/>
    </source>
</evidence>
<comment type="caution">
    <text evidence="9">Lacks conserved residue(s) required for the propagation of feature annotation.</text>
</comment>
<comment type="subcellular location">
    <subcellularLocation>
        <location evidence="9">Cytoplasm</location>
    </subcellularLocation>
</comment>
<keyword evidence="5 9" id="KW-0862">Zinc</keyword>
<dbReference type="InterPro" id="IPR047246">
    <property type="entry name" value="ThrRS_anticodon"/>
</dbReference>
<keyword evidence="4 9" id="KW-0479">Metal-binding</keyword>
<keyword evidence="6 9" id="KW-0694">RNA-binding</keyword>
<feature type="domain" description="Aminoacyl-transfer RNA synthetases class-II family profile" evidence="10">
    <location>
        <begin position="252"/>
        <end position="566"/>
    </location>
</feature>
<dbReference type="SMART" id="SM00863">
    <property type="entry name" value="tRNA_SAD"/>
    <property type="match status" value="1"/>
</dbReference>
<evidence type="ECO:0000256" key="5">
    <source>
        <dbReference type="ARBA" id="ARBA00022833"/>
    </source>
</evidence>
<keyword evidence="9" id="KW-0067">ATP-binding</keyword>
<name>A0ABS6SK81_9SPHN</name>
<evidence type="ECO:0000256" key="8">
    <source>
        <dbReference type="ARBA" id="ARBA00049515"/>
    </source>
</evidence>
<reference evidence="12 13" key="1">
    <citation type="submission" date="2021-04" db="EMBL/GenBank/DDBJ databases">
        <authorList>
            <person name="Pira H."/>
            <person name="Risdian C."/>
            <person name="Wink J."/>
        </authorList>
    </citation>
    <scope>NUCLEOTIDE SEQUENCE [LARGE SCALE GENOMIC DNA]</scope>
    <source>
        <strain evidence="12 13">WH131</strain>
    </source>
</reference>
<organism evidence="12 13">
    <name type="scientific">Erythrobacter ani</name>
    <dbReference type="NCBI Taxonomy" id="2827235"/>
    <lineage>
        <taxon>Bacteria</taxon>
        <taxon>Pseudomonadati</taxon>
        <taxon>Pseudomonadota</taxon>
        <taxon>Alphaproteobacteria</taxon>
        <taxon>Sphingomonadales</taxon>
        <taxon>Erythrobacteraceae</taxon>
        <taxon>Erythrobacter/Porphyrobacter group</taxon>
        <taxon>Erythrobacter</taxon>
    </lineage>
</organism>
<dbReference type="HAMAP" id="MF_00184">
    <property type="entry name" value="Thr_tRNA_synth"/>
    <property type="match status" value="1"/>
</dbReference>
<dbReference type="CDD" id="cd01667">
    <property type="entry name" value="TGS_ThrRS"/>
    <property type="match status" value="1"/>
</dbReference>
<feature type="binding site" evidence="9">
    <location>
        <position position="543"/>
    </location>
    <ligand>
        <name>Zn(2+)</name>
        <dbReference type="ChEBI" id="CHEBI:29105"/>
        <note>catalytic</note>
    </ligand>
</feature>
<evidence type="ECO:0000259" key="10">
    <source>
        <dbReference type="PROSITE" id="PS50862"/>
    </source>
</evidence>
<protein>
    <recommendedName>
        <fullName evidence="9">Threonine--tRNA ligase</fullName>
        <ecNumber evidence="9">6.1.1.3</ecNumber>
    </recommendedName>
    <alternativeName>
        <fullName evidence="9">Threonyl-tRNA synthetase</fullName>
        <shortName evidence="9">ThrRS</shortName>
    </alternativeName>
</protein>
<dbReference type="Pfam" id="PF03129">
    <property type="entry name" value="HGTP_anticodon"/>
    <property type="match status" value="1"/>
</dbReference>
<keyword evidence="13" id="KW-1185">Reference proteome</keyword>
<keyword evidence="2 9" id="KW-0963">Cytoplasm</keyword>
<sequence>MTELLKISLPDGSVREMERGSTPADVAAAIGPGLAKAALAARVNGEVRDLGRPFEGDSELALITSKDEAEALELARHDYAHVLAEAVQALYPGTQITFGPATDDGFYYDVKAPADRAPFSMEDLPDIEEKMREIIKADKPLVREAWTREQLIEKWESEGESFKAEWAKELPENEELTVYWSGEDWLDMCRGPHLPSTGKLDPQAFKLMRVAGAYWRGDQKNAQLTRIYGTGWLNKKQLNQHLMRLGEAAKRDHRKLGREMDLFHLQEEAHGSVFWHPKGYRIWRELEAYMRRKMDAADYREIKTPQLMDVRQWEQSGHWGKYAENMFAVPDMVPEVDDDSDGAAKPTVESDADWMAIKPMNCPAHVLVFKQGITSYRDLPIRLGEMGCCHRNEPHGALHGLMRVRQFTQDDAHIFCTEDQVVEEVRRFCKLADQVYRDFGFSYHVKLATRPEKRFGSDADWDKAEQELRDAVAEAGMDNEEYGWEELPGEGAFYAPKLEWHLTDAIGRTWQVGTIQSDRVLPDRLDATYVGEDGGKHRPVMLHRAIFGSYERFIGILIEHYAGRLPAWLSPVQAVVAPIVSDIDDYAGEVEAKLTGAGLRVKSDLRNEKINYKVREHSLAKVPHILVVGKREAEEGKVTMRTLGEKEQRVLTLDEAVSMLSEAATPPDLRD</sequence>
<evidence type="ECO:0000256" key="7">
    <source>
        <dbReference type="ARBA" id="ARBA00022917"/>
    </source>
</evidence>
<dbReference type="InterPro" id="IPR006195">
    <property type="entry name" value="aa-tRNA-synth_II"/>
</dbReference>
<comment type="catalytic activity">
    <reaction evidence="8 9">
        <text>tRNA(Thr) + L-threonine + ATP = L-threonyl-tRNA(Thr) + AMP + diphosphate + H(+)</text>
        <dbReference type="Rhea" id="RHEA:24624"/>
        <dbReference type="Rhea" id="RHEA-COMP:9670"/>
        <dbReference type="Rhea" id="RHEA-COMP:9704"/>
        <dbReference type="ChEBI" id="CHEBI:15378"/>
        <dbReference type="ChEBI" id="CHEBI:30616"/>
        <dbReference type="ChEBI" id="CHEBI:33019"/>
        <dbReference type="ChEBI" id="CHEBI:57926"/>
        <dbReference type="ChEBI" id="CHEBI:78442"/>
        <dbReference type="ChEBI" id="CHEBI:78534"/>
        <dbReference type="ChEBI" id="CHEBI:456215"/>
        <dbReference type="EC" id="6.1.1.3"/>
    </reaction>
</comment>
<evidence type="ECO:0000313" key="13">
    <source>
        <dbReference type="Proteomes" id="UP000699975"/>
    </source>
</evidence>
<dbReference type="CDD" id="cd00771">
    <property type="entry name" value="ThrRS_core"/>
    <property type="match status" value="1"/>
</dbReference>
<dbReference type="RefSeq" id="WP_218315867.1">
    <property type="nucleotide sequence ID" value="NZ_JAGSPB010000001.1"/>
</dbReference>
<dbReference type="InterPro" id="IPR033728">
    <property type="entry name" value="ThrRS_core"/>
</dbReference>
<evidence type="ECO:0000313" key="12">
    <source>
        <dbReference type="EMBL" id="MBV7265409.1"/>
    </source>
</evidence>
<gene>
    <name evidence="9 12" type="primary">thrS</name>
    <name evidence="12" type="ORF">KCG45_04400</name>
</gene>
<comment type="subunit">
    <text evidence="9">Homodimer.</text>
</comment>
<dbReference type="PROSITE" id="PS50862">
    <property type="entry name" value="AA_TRNA_LIGASE_II"/>
    <property type="match status" value="1"/>
</dbReference>
<proteinExistence type="inferred from homology"/>
<dbReference type="EC" id="6.1.1.3" evidence="9"/>
<comment type="similarity">
    <text evidence="1 9">Belongs to the class-II aminoacyl-tRNA synthetase family.</text>
</comment>